<name>A0ABR8NX29_9GAMM</name>
<accession>A0ABR8NX29</accession>
<evidence type="ECO:0000313" key="2">
    <source>
        <dbReference type="Proteomes" id="UP000604161"/>
    </source>
</evidence>
<reference evidence="1 2" key="1">
    <citation type="submission" date="2020-09" db="EMBL/GenBank/DDBJ databases">
        <title>Marinomonas sp. nov., isolated from the cysticercosis algae of Qingdao, China.</title>
        <authorList>
            <person name="Sun X."/>
        </authorList>
    </citation>
    <scope>NUCLEOTIDE SEQUENCE [LARGE SCALE GENOMIC DNA]</scope>
    <source>
        <strain evidence="1 2">SM2066</strain>
    </source>
</reference>
<comment type="caution">
    <text evidence="1">The sequence shown here is derived from an EMBL/GenBank/DDBJ whole genome shotgun (WGS) entry which is preliminary data.</text>
</comment>
<proteinExistence type="predicted"/>
<dbReference type="RefSeq" id="WP_191593999.1">
    <property type="nucleotide sequence ID" value="NZ_JACYFC010000002.1"/>
</dbReference>
<sequence>MDNSYSIEVVCLFCDAPLRIEDNKEYQSGDMINCFECKELNDYDSVLDIAKEKGIKLAKDEFEKEINSSLKNLFK</sequence>
<protein>
    <submittedName>
        <fullName evidence="1">Uncharacterized protein</fullName>
    </submittedName>
</protein>
<organism evidence="1 2">
    <name type="scientific">Marinomonas colpomeniae</name>
    <dbReference type="NCBI Taxonomy" id="2774408"/>
    <lineage>
        <taxon>Bacteria</taxon>
        <taxon>Pseudomonadati</taxon>
        <taxon>Pseudomonadota</taxon>
        <taxon>Gammaproteobacteria</taxon>
        <taxon>Oceanospirillales</taxon>
        <taxon>Oceanospirillaceae</taxon>
        <taxon>Marinomonas</taxon>
    </lineage>
</organism>
<dbReference type="EMBL" id="JACYFC010000002">
    <property type="protein sequence ID" value="MBD5770611.1"/>
    <property type="molecule type" value="Genomic_DNA"/>
</dbReference>
<gene>
    <name evidence="1" type="ORF">IF202_06075</name>
</gene>
<evidence type="ECO:0000313" key="1">
    <source>
        <dbReference type="EMBL" id="MBD5770611.1"/>
    </source>
</evidence>
<dbReference type="Proteomes" id="UP000604161">
    <property type="component" value="Unassembled WGS sequence"/>
</dbReference>
<keyword evidence="2" id="KW-1185">Reference proteome</keyword>